<dbReference type="Proteomes" id="UP000001070">
    <property type="component" value="Unassembled WGS sequence"/>
</dbReference>
<dbReference type="InParanoid" id="B4JFG9"/>
<evidence type="ECO:0000313" key="2">
    <source>
        <dbReference type="EMBL" id="EDV93450.1"/>
    </source>
</evidence>
<organism evidence="3">
    <name type="scientific">Drosophila grimshawi</name>
    <name type="common">Hawaiian fruit fly</name>
    <name type="synonym">Idiomyia grimshawi</name>
    <dbReference type="NCBI Taxonomy" id="7222"/>
    <lineage>
        <taxon>Eukaryota</taxon>
        <taxon>Metazoa</taxon>
        <taxon>Ecdysozoa</taxon>
        <taxon>Arthropoda</taxon>
        <taxon>Hexapoda</taxon>
        <taxon>Insecta</taxon>
        <taxon>Pterygota</taxon>
        <taxon>Neoptera</taxon>
        <taxon>Endopterygota</taxon>
        <taxon>Diptera</taxon>
        <taxon>Brachycera</taxon>
        <taxon>Muscomorpha</taxon>
        <taxon>Ephydroidea</taxon>
        <taxon>Drosophilidae</taxon>
        <taxon>Drosophila</taxon>
        <taxon>Hawaiian Drosophila</taxon>
    </lineage>
</organism>
<accession>B4JFG9</accession>
<dbReference type="FunCoup" id="B4JFG9">
    <property type="interactions" value="1"/>
</dbReference>
<dbReference type="PhylomeDB" id="B4JFG9"/>
<sequence>MVKVSENAEKLELPELPEKLEVPELPDWLDESMFVEFLQSDFKDYKAIRNFKVEPTGGKGENFTSLVVRVKIVVELNDGSEGETSYIVKLLPLTLSTRDMIASWKVFDKEKLTYGSYVPQFEQMFRDKSKEITFGPKYYEPTHAASEELIILEDLGNRSFKNVNRQLGLDVVHTKAVLDKLAQFHAASAVHYELNGPYPELYDRNLCSPEDKFQDFRDGQAKSLIKALPLYDAAYLESTLKTYTSIAPDMFQAYAPKFEGEFRCLNHGDFYCNNIMFQYDEHGDIKDTYFIDLQMSRFCSPAQDLIYILLSSVAFELKFTKFDYFVFYYHSKLVEYLKLLDYNQPLPTLSGLHMAILNHGDWVYPVISLLLPLVLIDPSEKTNMDTMMDQENEGDQLRNTMFGHKRVVQHFKQLLPWAHNRGLFVYTPKMNN</sequence>
<dbReference type="InterPro" id="IPR004119">
    <property type="entry name" value="EcKL"/>
</dbReference>
<dbReference type="STRING" id="7222.B4JFG9"/>
<dbReference type="InterPro" id="IPR015897">
    <property type="entry name" value="CHK_kinase-like"/>
</dbReference>
<evidence type="ECO:0000313" key="3">
    <source>
        <dbReference type="Proteomes" id="UP000001070"/>
    </source>
</evidence>
<dbReference type="OMA" id="FYCNNIM"/>
<dbReference type="EMBL" id="CH916369">
    <property type="protein sequence ID" value="EDV93450.1"/>
    <property type="molecule type" value="Genomic_DNA"/>
</dbReference>
<dbReference type="OrthoDB" id="191037at2759"/>
<proteinExistence type="predicted"/>
<gene>
    <name evidence="2" type="primary">Dgri\GH19317</name>
    <name evidence="2" type="ORF">Dgri_GH19317</name>
</gene>
<dbReference type="GO" id="GO:0055070">
    <property type="term" value="P:copper ion homeostasis"/>
    <property type="evidence" value="ECO:0007669"/>
    <property type="project" value="EnsemblMetazoa"/>
</dbReference>
<dbReference type="SMART" id="SM00587">
    <property type="entry name" value="CHK"/>
    <property type="match status" value="1"/>
</dbReference>
<dbReference type="SUPFAM" id="SSF56112">
    <property type="entry name" value="Protein kinase-like (PK-like)"/>
    <property type="match status" value="1"/>
</dbReference>
<evidence type="ECO:0000259" key="1">
    <source>
        <dbReference type="SMART" id="SM00587"/>
    </source>
</evidence>
<protein>
    <submittedName>
        <fullName evidence="2">GH19317</fullName>
    </submittedName>
</protein>
<dbReference type="AlphaFoldDB" id="B4JFG9"/>
<feature type="domain" description="CHK kinase-like" evidence="1">
    <location>
        <begin position="150"/>
        <end position="339"/>
    </location>
</feature>
<dbReference type="HOGENOM" id="CLU_010718_0_2_1"/>
<dbReference type="Gene3D" id="3.90.1200.10">
    <property type="match status" value="1"/>
</dbReference>
<name>B4JFG9_DROGR</name>
<dbReference type="PANTHER" id="PTHR11012:SF6">
    <property type="entry name" value="CHK DOMAIN OV1-RELATED"/>
    <property type="match status" value="1"/>
</dbReference>
<dbReference type="KEGG" id="dgr:6564247"/>
<reference evidence="2 3" key="1">
    <citation type="journal article" date="2007" name="Nature">
        <title>Evolution of genes and genomes on the Drosophila phylogeny.</title>
        <authorList>
            <consortium name="Drosophila 12 Genomes Consortium"/>
            <person name="Clark A.G."/>
            <person name="Eisen M.B."/>
            <person name="Smith D.R."/>
            <person name="Bergman C.M."/>
            <person name="Oliver B."/>
            <person name="Markow T.A."/>
            <person name="Kaufman T.C."/>
            <person name="Kellis M."/>
            <person name="Gelbart W."/>
            <person name="Iyer V.N."/>
            <person name="Pollard D.A."/>
            <person name="Sackton T.B."/>
            <person name="Larracuente A.M."/>
            <person name="Singh N.D."/>
            <person name="Abad J.P."/>
            <person name="Abt D.N."/>
            <person name="Adryan B."/>
            <person name="Aguade M."/>
            <person name="Akashi H."/>
            <person name="Anderson W.W."/>
            <person name="Aquadro C.F."/>
            <person name="Ardell D.H."/>
            <person name="Arguello R."/>
            <person name="Artieri C.G."/>
            <person name="Barbash D.A."/>
            <person name="Barker D."/>
            <person name="Barsanti P."/>
            <person name="Batterham P."/>
            <person name="Batzoglou S."/>
            <person name="Begun D."/>
            <person name="Bhutkar A."/>
            <person name="Blanco E."/>
            <person name="Bosak S.A."/>
            <person name="Bradley R.K."/>
            <person name="Brand A.D."/>
            <person name="Brent M.R."/>
            <person name="Brooks A.N."/>
            <person name="Brown R.H."/>
            <person name="Butlin R.K."/>
            <person name="Caggese C."/>
            <person name="Calvi B.R."/>
            <person name="Bernardo de Carvalho A."/>
            <person name="Caspi A."/>
            <person name="Castrezana S."/>
            <person name="Celniker S.E."/>
            <person name="Chang J.L."/>
            <person name="Chapple C."/>
            <person name="Chatterji S."/>
            <person name="Chinwalla A."/>
            <person name="Civetta A."/>
            <person name="Clifton S.W."/>
            <person name="Comeron J.M."/>
            <person name="Costello J.C."/>
            <person name="Coyne J.A."/>
            <person name="Daub J."/>
            <person name="David R.G."/>
            <person name="Delcher A.L."/>
            <person name="Delehaunty K."/>
            <person name="Do C.B."/>
            <person name="Ebling H."/>
            <person name="Edwards K."/>
            <person name="Eickbush T."/>
            <person name="Evans J.D."/>
            <person name="Filipski A."/>
            <person name="Findeiss S."/>
            <person name="Freyhult E."/>
            <person name="Fulton L."/>
            <person name="Fulton R."/>
            <person name="Garcia A.C."/>
            <person name="Gardiner A."/>
            <person name="Garfield D.A."/>
            <person name="Garvin B.E."/>
            <person name="Gibson G."/>
            <person name="Gilbert D."/>
            <person name="Gnerre S."/>
            <person name="Godfrey J."/>
            <person name="Good R."/>
            <person name="Gotea V."/>
            <person name="Gravely B."/>
            <person name="Greenberg A.J."/>
            <person name="Griffiths-Jones S."/>
            <person name="Gross S."/>
            <person name="Guigo R."/>
            <person name="Gustafson E.A."/>
            <person name="Haerty W."/>
            <person name="Hahn M.W."/>
            <person name="Halligan D.L."/>
            <person name="Halpern A.L."/>
            <person name="Halter G.M."/>
            <person name="Han M.V."/>
            <person name="Heger A."/>
            <person name="Hillier L."/>
            <person name="Hinrichs A.S."/>
            <person name="Holmes I."/>
            <person name="Hoskins R.A."/>
            <person name="Hubisz M.J."/>
            <person name="Hultmark D."/>
            <person name="Huntley M.A."/>
            <person name="Jaffe D.B."/>
            <person name="Jagadeeshan S."/>
            <person name="Jeck W.R."/>
            <person name="Johnson J."/>
            <person name="Jones C.D."/>
            <person name="Jordan W.C."/>
            <person name="Karpen G.H."/>
            <person name="Kataoka E."/>
            <person name="Keightley P.D."/>
            <person name="Kheradpour P."/>
            <person name="Kirkness E.F."/>
            <person name="Koerich L.B."/>
            <person name="Kristiansen K."/>
            <person name="Kudrna D."/>
            <person name="Kulathinal R.J."/>
            <person name="Kumar S."/>
            <person name="Kwok R."/>
            <person name="Lander E."/>
            <person name="Langley C.H."/>
            <person name="Lapoint R."/>
            <person name="Lazzaro B.P."/>
            <person name="Lee S.J."/>
            <person name="Levesque L."/>
            <person name="Li R."/>
            <person name="Lin C.F."/>
            <person name="Lin M.F."/>
            <person name="Lindblad-Toh K."/>
            <person name="Llopart A."/>
            <person name="Long M."/>
            <person name="Low L."/>
            <person name="Lozovsky E."/>
            <person name="Lu J."/>
            <person name="Luo M."/>
            <person name="Machado C.A."/>
            <person name="Makalowski W."/>
            <person name="Marzo M."/>
            <person name="Matsuda M."/>
            <person name="Matzkin L."/>
            <person name="McAllister B."/>
            <person name="McBride C.S."/>
            <person name="McKernan B."/>
            <person name="McKernan K."/>
            <person name="Mendez-Lago M."/>
            <person name="Minx P."/>
            <person name="Mollenhauer M.U."/>
            <person name="Montooth K."/>
            <person name="Mount S.M."/>
            <person name="Mu X."/>
            <person name="Myers E."/>
            <person name="Negre B."/>
            <person name="Newfeld S."/>
            <person name="Nielsen R."/>
            <person name="Noor M.A."/>
            <person name="O'Grady P."/>
            <person name="Pachter L."/>
            <person name="Papaceit M."/>
            <person name="Parisi M.J."/>
            <person name="Parisi M."/>
            <person name="Parts L."/>
            <person name="Pedersen J.S."/>
            <person name="Pesole G."/>
            <person name="Phillippy A.M."/>
            <person name="Ponting C.P."/>
            <person name="Pop M."/>
            <person name="Porcelli D."/>
            <person name="Powell J.R."/>
            <person name="Prohaska S."/>
            <person name="Pruitt K."/>
            <person name="Puig M."/>
            <person name="Quesneville H."/>
            <person name="Ram K.R."/>
            <person name="Rand D."/>
            <person name="Rasmussen M.D."/>
            <person name="Reed L.K."/>
            <person name="Reenan R."/>
            <person name="Reily A."/>
            <person name="Remington K.A."/>
            <person name="Rieger T.T."/>
            <person name="Ritchie M.G."/>
            <person name="Robin C."/>
            <person name="Rogers Y.H."/>
            <person name="Rohde C."/>
            <person name="Rozas J."/>
            <person name="Rubenfield M.J."/>
            <person name="Ruiz A."/>
            <person name="Russo S."/>
            <person name="Salzberg S.L."/>
            <person name="Sanchez-Gracia A."/>
            <person name="Saranga D.J."/>
            <person name="Sato H."/>
            <person name="Schaeffer S.W."/>
            <person name="Schatz M.C."/>
            <person name="Schlenke T."/>
            <person name="Schwartz R."/>
            <person name="Segarra C."/>
            <person name="Singh R.S."/>
            <person name="Sirot L."/>
            <person name="Sirota M."/>
            <person name="Sisneros N.B."/>
            <person name="Smith C.D."/>
            <person name="Smith T.F."/>
            <person name="Spieth J."/>
            <person name="Stage D.E."/>
            <person name="Stark A."/>
            <person name="Stephan W."/>
            <person name="Strausberg R.L."/>
            <person name="Strempel S."/>
            <person name="Sturgill D."/>
            <person name="Sutton G."/>
            <person name="Sutton G.G."/>
            <person name="Tao W."/>
            <person name="Teichmann S."/>
            <person name="Tobari Y.N."/>
            <person name="Tomimura Y."/>
            <person name="Tsolas J.M."/>
            <person name="Valente V.L."/>
            <person name="Venter E."/>
            <person name="Venter J.C."/>
            <person name="Vicario S."/>
            <person name="Vieira F.G."/>
            <person name="Vilella A.J."/>
            <person name="Villasante A."/>
            <person name="Walenz B."/>
            <person name="Wang J."/>
            <person name="Wasserman M."/>
            <person name="Watts T."/>
            <person name="Wilson D."/>
            <person name="Wilson R.K."/>
            <person name="Wing R.A."/>
            <person name="Wolfner M.F."/>
            <person name="Wong A."/>
            <person name="Wong G.K."/>
            <person name="Wu C.I."/>
            <person name="Wu G."/>
            <person name="Yamamoto D."/>
            <person name="Yang H.P."/>
            <person name="Yang S.P."/>
            <person name="Yorke J.A."/>
            <person name="Yoshida K."/>
            <person name="Zdobnov E."/>
            <person name="Zhang P."/>
            <person name="Zhang Y."/>
            <person name="Zimin A.V."/>
            <person name="Baldwin J."/>
            <person name="Abdouelleil A."/>
            <person name="Abdulkadir J."/>
            <person name="Abebe A."/>
            <person name="Abera B."/>
            <person name="Abreu J."/>
            <person name="Acer S.C."/>
            <person name="Aftuck L."/>
            <person name="Alexander A."/>
            <person name="An P."/>
            <person name="Anderson E."/>
            <person name="Anderson S."/>
            <person name="Arachi H."/>
            <person name="Azer M."/>
            <person name="Bachantsang P."/>
            <person name="Barry A."/>
            <person name="Bayul T."/>
            <person name="Berlin A."/>
            <person name="Bessette D."/>
            <person name="Bloom T."/>
            <person name="Blye J."/>
            <person name="Boguslavskiy L."/>
            <person name="Bonnet C."/>
            <person name="Boukhgalter B."/>
            <person name="Bourzgui I."/>
            <person name="Brown A."/>
            <person name="Cahill P."/>
            <person name="Channer S."/>
            <person name="Cheshatsang Y."/>
            <person name="Chuda L."/>
            <person name="Citroen M."/>
            <person name="Collymore A."/>
            <person name="Cooke P."/>
            <person name="Costello M."/>
            <person name="D'Aco K."/>
            <person name="Daza R."/>
            <person name="De Haan G."/>
            <person name="DeGray S."/>
            <person name="DeMaso C."/>
            <person name="Dhargay N."/>
            <person name="Dooley K."/>
            <person name="Dooley E."/>
            <person name="Doricent M."/>
            <person name="Dorje P."/>
            <person name="Dorjee K."/>
            <person name="Dupes A."/>
            <person name="Elong R."/>
            <person name="Falk J."/>
            <person name="Farina A."/>
            <person name="Faro S."/>
            <person name="Ferguson D."/>
            <person name="Fisher S."/>
            <person name="Foley C.D."/>
            <person name="Franke A."/>
            <person name="Friedrich D."/>
            <person name="Gadbois L."/>
            <person name="Gearin G."/>
            <person name="Gearin C.R."/>
            <person name="Giannoukos G."/>
            <person name="Goode T."/>
            <person name="Graham J."/>
            <person name="Grandbois E."/>
            <person name="Grewal S."/>
            <person name="Gyaltsen K."/>
            <person name="Hafez N."/>
            <person name="Hagos B."/>
            <person name="Hall J."/>
            <person name="Henson C."/>
            <person name="Hollinger A."/>
            <person name="Honan T."/>
            <person name="Huard M.D."/>
            <person name="Hughes L."/>
            <person name="Hurhula B."/>
            <person name="Husby M.E."/>
            <person name="Kamat A."/>
            <person name="Kanga B."/>
            <person name="Kashin S."/>
            <person name="Khazanovich D."/>
            <person name="Kisner P."/>
            <person name="Lance K."/>
            <person name="Lara M."/>
            <person name="Lee W."/>
            <person name="Lennon N."/>
            <person name="Letendre F."/>
            <person name="LeVine R."/>
            <person name="Lipovsky A."/>
            <person name="Liu X."/>
            <person name="Liu J."/>
            <person name="Liu S."/>
            <person name="Lokyitsang T."/>
            <person name="Lokyitsang Y."/>
            <person name="Lubonja R."/>
            <person name="Lui A."/>
            <person name="MacDonald P."/>
            <person name="Magnisalis V."/>
            <person name="Maru K."/>
            <person name="Matthews C."/>
            <person name="McCusker W."/>
            <person name="McDonough S."/>
            <person name="Mehta T."/>
            <person name="Meldrim J."/>
            <person name="Meneus L."/>
            <person name="Mihai O."/>
            <person name="Mihalev A."/>
            <person name="Mihova T."/>
            <person name="Mittelman R."/>
            <person name="Mlenga V."/>
            <person name="Montmayeur A."/>
            <person name="Mulrain L."/>
            <person name="Navidi A."/>
            <person name="Naylor J."/>
            <person name="Negash T."/>
            <person name="Nguyen T."/>
            <person name="Nguyen N."/>
            <person name="Nicol R."/>
            <person name="Norbu C."/>
            <person name="Norbu N."/>
            <person name="Novod N."/>
            <person name="O'Neill B."/>
            <person name="Osman S."/>
            <person name="Markiewicz E."/>
            <person name="Oyono O.L."/>
            <person name="Patti C."/>
            <person name="Phunkhang P."/>
            <person name="Pierre F."/>
            <person name="Priest M."/>
            <person name="Raghuraman S."/>
            <person name="Rege F."/>
            <person name="Reyes R."/>
            <person name="Rise C."/>
            <person name="Rogov P."/>
            <person name="Ross K."/>
            <person name="Ryan E."/>
            <person name="Settipalli S."/>
            <person name="Shea T."/>
            <person name="Sherpa N."/>
            <person name="Shi L."/>
            <person name="Shih D."/>
            <person name="Sparrow T."/>
            <person name="Spaulding J."/>
            <person name="Stalker J."/>
            <person name="Stange-Thomann N."/>
            <person name="Stavropoulos S."/>
            <person name="Stone C."/>
            <person name="Strader C."/>
            <person name="Tesfaye S."/>
            <person name="Thomson T."/>
            <person name="Thoulutsang Y."/>
            <person name="Thoulutsang D."/>
            <person name="Topham K."/>
            <person name="Topping I."/>
            <person name="Tsamla T."/>
            <person name="Vassiliev H."/>
            <person name="Vo A."/>
            <person name="Wangchuk T."/>
            <person name="Wangdi T."/>
            <person name="Weiand M."/>
            <person name="Wilkinson J."/>
            <person name="Wilson A."/>
            <person name="Yadav S."/>
            <person name="Young G."/>
            <person name="Yu Q."/>
            <person name="Zembek L."/>
            <person name="Zhong D."/>
            <person name="Zimmer A."/>
            <person name="Zwirko Z."/>
            <person name="Jaffe D.B."/>
            <person name="Alvarez P."/>
            <person name="Brockman W."/>
            <person name="Butler J."/>
            <person name="Chin C."/>
            <person name="Gnerre S."/>
            <person name="Grabherr M."/>
            <person name="Kleber M."/>
            <person name="Mauceli E."/>
            <person name="MacCallum I."/>
        </authorList>
    </citation>
    <scope>NUCLEOTIDE SEQUENCE [LARGE SCALE GENOMIC DNA]</scope>
    <source>
        <strain evidence="3">Tucson 15287-2541.00</strain>
    </source>
</reference>
<dbReference type="InterPro" id="IPR011009">
    <property type="entry name" value="Kinase-like_dom_sf"/>
</dbReference>
<dbReference type="PANTHER" id="PTHR11012">
    <property type="entry name" value="PROTEIN KINASE-LIKE DOMAIN-CONTAINING"/>
    <property type="match status" value="1"/>
</dbReference>
<keyword evidence="3" id="KW-1185">Reference proteome</keyword>
<dbReference type="eggNOG" id="ENOG502TB4J">
    <property type="taxonomic scope" value="Eukaryota"/>
</dbReference>
<dbReference type="Pfam" id="PF02958">
    <property type="entry name" value="EcKL"/>
    <property type="match status" value="1"/>
</dbReference>